<evidence type="ECO:0000256" key="1">
    <source>
        <dbReference type="SAM" id="MobiDB-lite"/>
    </source>
</evidence>
<accession>A0ABD1WYT8</accession>
<organism evidence="2 3">
    <name type="scientific">Forsythia ovata</name>
    <dbReference type="NCBI Taxonomy" id="205694"/>
    <lineage>
        <taxon>Eukaryota</taxon>
        <taxon>Viridiplantae</taxon>
        <taxon>Streptophyta</taxon>
        <taxon>Embryophyta</taxon>
        <taxon>Tracheophyta</taxon>
        <taxon>Spermatophyta</taxon>
        <taxon>Magnoliopsida</taxon>
        <taxon>eudicotyledons</taxon>
        <taxon>Gunneridae</taxon>
        <taxon>Pentapetalae</taxon>
        <taxon>asterids</taxon>
        <taxon>lamiids</taxon>
        <taxon>Lamiales</taxon>
        <taxon>Oleaceae</taxon>
        <taxon>Forsythieae</taxon>
        <taxon>Forsythia</taxon>
    </lineage>
</organism>
<keyword evidence="3" id="KW-1185">Reference proteome</keyword>
<reference evidence="3" key="1">
    <citation type="submission" date="2024-07" db="EMBL/GenBank/DDBJ databases">
        <title>Two chromosome-level genome assemblies of Korean endemic species Abeliophyllum distichum and Forsythia ovata (Oleaceae).</title>
        <authorList>
            <person name="Jang H."/>
        </authorList>
    </citation>
    <scope>NUCLEOTIDE SEQUENCE [LARGE SCALE GENOMIC DNA]</scope>
</reference>
<comment type="caution">
    <text evidence="2">The sequence shown here is derived from an EMBL/GenBank/DDBJ whole genome shotgun (WGS) entry which is preliminary data.</text>
</comment>
<gene>
    <name evidence="2" type="ORF">Fot_08224</name>
</gene>
<evidence type="ECO:0000313" key="3">
    <source>
        <dbReference type="Proteomes" id="UP001604277"/>
    </source>
</evidence>
<dbReference type="Proteomes" id="UP001604277">
    <property type="component" value="Unassembled WGS sequence"/>
</dbReference>
<evidence type="ECO:0000313" key="2">
    <source>
        <dbReference type="EMBL" id="KAL2554605.1"/>
    </source>
</evidence>
<proteinExistence type="predicted"/>
<name>A0ABD1WYT8_9LAMI</name>
<feature type="compositionally biased region" description="Polar residues" evidence="1">
    <location>
        <begin position="78"/>
        <end position="94"/>
    </location>
</feature>
<sequence length="104" mass="11541">MSSCNKSATGPICAGPKWVSSSVAGKISDCRGVVHAISTAKGSGKWRNFKLSRRSIVRRSEVRRKRELKGRRQDRSQSRATTEQRIWGKRNQSFFGAEGSSPCL</sequence>
<dbReference type="AlphaFoldDB" id="A0ABD1WYT8"/>
<feature type="region of interest" description="Disordered" evidence="1">
    <location>
        <begin position="62"/>
        <end position="104"/>
    </location>
</feature>
<protein>
    <submittedName>
        <fullName evidence="2">Uncharacterized protein</fullName>
    </submittedName>
</protein>
<dbReference type="EMBL" id="JBFOLJ010000002">
    <property type="protein sequence ID" value="KAL2554605.1"/>
    <property type="molecule type" value="Genomic_DNA"/>
</dbReference>